<dbReference type="Gene3D" id="1.10.1470.10">
    <property type="entry name" value="YjbJ"/>
    <property type="match status" value="1"/>
</dbReference>
<feature type="compositionally biased region" description="Polar residues" evidence="1">
    <location>
        <begin position="1"/>
        <end position="13"/>
    </location>
</feature>
<dbReference type="InterPro" id="IPR036629">
    <property type="entry name" value="YjbJ_sf"/>
</dbReference>
<dbReference type="Proteomes" id="UP000244755">
    <property type="component" value="Chromosome 1"/>
</dbReference>
<evidence type="ECO:0000313" key="2">
    <source>
        <dbReference type="EMBL" id="AWB21447.1"/>
    </source>
</evidence>
<feature type="region of interest" description="Disordered" evidence="1">
    <location>
        <begin position="1"/>
        <end position="59"/>
    </location>
</feature>
<evidence type="ECO:0000256" key="1">
    <source>
        <dbReference type="SAM" id="MobiDB-lite"/>
    </source>
</evidence>
<protein>
    <submittedName>
        <fullName evidence="2">CsbD family protein</fullName>
    </submittedName>
</protein>
<reference evidence="2 3" key="1">
    <citation type="submission" date="2018-04" db="EMBL/GenBank/DDBJ databases">
        <title>Methylobacterium sp. PR1016A genome.</title>
        <authorList>
            <person name="Park W."/>
        </authorList>
    </citation>
    <scope>NUCLEOTIDE SEQUENCE [LARGE SCALE GENOMIC DNA]</scope>
    <source>
        <strain evidence="2 3">PR1016A</strain>
    </source>
</reference>
<dbReference type="EMBL" id="CP028843">
    <property type="protein sequence ID" value="AWB21447.1"/>
    <property type="molecule type" value="Genomic_DNA"/>
</dbReference>
<gene>
    <name evidence="2" type="ORF">DA075_11395</name>
</gene>
<organism evidence="2 3">
    <name type="scientific">Methylobacterium currus</name>
    <dbReference type="NCBI Taxonomy" id="2051553"/>
    <lineage>
        <taxon>Bacteria</taxon>
        <taxon>Pseudomonadati</taxon>
        <taxon>Pseudomonadota</taxon>
        <taxon>Alphaproteobacteria</taxon>
        <taxon>Hyphomicrobiales</taxon>
        <taxon>Methylobacteriaceae</taxon>
        <taxon>Methylobacterium</taxon>
    </lineage>
</organism>
<dbReference type="KEGG" id="mee:DA075_11395"/>
<dbReference type="SUPFAM" id="SSF69047">
    <property type="entry name" value="Hypothetical protein YjbJ"/>
    <property type="match status" value="1"/>
</dbReference>
<accession>A0A2R4WIV4</accession>
<sequence>MTERAPTTSTEQVKGSVKEAIGKLTGDVRVEAEGRRQKDGAGSPQGASARPQGAGPRKD</sequence>
<dbReference type="OrthoDB" id="9796058at2"/>
<evidence type="ECO:0000313" key="3">
    <source>
        <dbReference type="Proteomes" id="UP000244755"/>
    </source>
</evidence>
<dbReference type="RefSeq" id="WP_099953320.1">
    <property type="nucleotide sequence ID" value="NZ_CP028843.1"/>
</dbReference>
<name>A0A2R4WIV4_9HYPH</name>
<feature type="compositionally biased region" description="Basic and acidic residues" evidence="1">
    <location>
        <begin position="16"/>
        <end position="39"/>
    </location>
</feature>
<proteinExistence type="predicted"/>
<dbReference type="AlphaFoldDB" id="A0A2R4WIV4"/>
<keyword evidence="3" id="KW-1185">Reference proteome</keyword>